<evidence type="ECO:0000259" key="3">
    <source>
        <dbReference type="Pfam" id="PF00364"/>
    </source>
</evidence>
<dbReference type="Gene3D" id="2.40.420.20">
    <property type="match status" value="1"/>
</dbReference>
<evidence type="ECO:0000256" key="1">
    <source>
        <dbReference type="ARBA" id="ARBA00009477"/>
    </source>
</evidence>
<feature type="chain" id="PRO_5021708362" evidence="2">
    <location>
        <begin position="25"/>
        <end position="289"/>
    </location>
</feature>
<keyword evidence="6" id="KW-1185">Reference proteome</keyword>
<dbReference type="PANTHER" id="PTHR30469:SF11">
    <property type="entry name" value="BLL4320 PROTEIN"/>
    <property type="match status" value="1"/>
</dbReference>
<dbReference type="GO" id="GO:0015562">
    <property type="term" value="F:efflux transmembrane transporter activity"/>
    <property type="evidence" value="ECO:0007669"/>
    <property type="project" value="TreeGrafter"/>
</dbReference>
<evidence type="ECO:0000256" key="2">
    <source>
        <dbReference type="SAM" id="SignalP"/>
    </source>
</evidence>
<feature type="domain" description="YknX-like C-terminal permuted SH3-like" evidence="4">
    <location>
        <begin position="216"/>
        <end position="283"/>
    </location>
</feature>
<dbReference type="InterPro" id="IPR011053">
    <property type="entry name" value="Single_hybrid_motif"/>
</dbReference>
<reference evidence="5 6" key="1">
    <citation type="submission" date="2019-07" db="EMBL/GenBank/DDBJ databases">
        <title>Whole genome shotgun sequence of Cerasibacillus quisquiliarum NBRC 102429.</title>
        <authorList>
            <person name="Hosoyama A."/>
            <person name="Uohara A."/>
            <person name="Ohji S."/>
            <person name="Ichikawa N."/>
        </authorList>
    </citation>
    <scope>NUCLEOTIDE SEQUENCE [LARGE SCALE GENOMIC DNA]</scope>
    <source>
        <strain evidence="5 6">NBRC 102429</strain>
    </source>
</reference>
<comment type="caution">
    <text evidence="5">The sequence shown here is derived from an EMBL/GenBank/DDBJ whole genome shotgun (WGS) entry which is preliminary data.</text>
</comment>
<name>A0A511UZH3_9BACI</name>
<dbReference type="Proteomes" id="UP000321491">
    <property type="component" value="Unassembled WGS sequence"/>
</dbReference>
<evidence type="ECO:0000313" key="6">
    <source>
        <dbReference type="Proteomes" id="UP000321491"/>
    </source>
</evidence>
<dbReference type="EMBL" id="BJXW01000027">
    <property type="protein sequence ID" value="GEN32040.1"/>
    <property type="molecule type" value="Genomic_DNA"/>
</dbReference>
<sequence length="289" mass="31780">MKKTHYLLIAVLIMSILSACTEKAEDTENAKSKERETPVEVVEVTKGDLVVEQTVYGRTAPQTTTPIMLQAAGEIDSIEKEEGSDVKKDDTLFVVKTPYGKQTIKAPKDGTLVNFSKKEGDTVSTEEPVALIADLETLNISFSVTEKDRQHFKKEQTLQATYNGKKEKITITSIGTLPGDTGLYPIEATIDNKDNKIVSGTILKITVPTKRIKNTLKIPTEALVEEAGETFIYIAKDNKAEKVNVTIKETQSDYTAVEGKLKEKDQVIVNGQLTLTDGNKIKVVEESGE</sequence>
<feature type="signal peptide" evidence="2">
    <location>
        <begin position="1"/>
        <end position="24"/>
    </location>
</feature>
<organism evidence="5 6">
    <name type="scientific">Cerasibacillus quisquiliarum</name>
    <dbReference type="NCBI Taxonomy" id="227865"/>
    <lineage>
        <taxon>Bacteria</taxon>
        <taxon>Bacillati</taxon>
        <taxon>Bacillota</taxon>
        <taxon>Bacilli</taxon>
        <taxon>Bacillales</taxon>
        <taxon>Bacillaceae</taxon>
        <taxon>Cerasibacillus</taxon>
    </lineage>
</organism>
<dbReference type="PANTHER" id="PTHR30469">
    <property type="entry name" value="MULTIDRUG RESISTANCE PROTEIN MDTA"/>
    <property type="match status" value="1"/>
</dbReference>
<dbReference type="GO" id="GO:1990281">
    <property type="term" value="C:efflux pump complex"/>
    <property type="evidence" value="ECO:0007669"/>
    <property type="project" value="TreeGrafter"/>
</dbReference>
<dbReference type="RefSeq" id="WP_146938411.1">
    <property type="nucleotide sequence ID" value="NZ_BJXW01000027.1"/>
</dbReference>
<protein>
    <submittedName>
        <fullName evidence="5">Uncharacterized protein</fullName>
    </submittedName>
</protein>
<feature type="domain" description="Lipoyl-binding" evidence="3">
    <location>
        <begin position="73"/>
        <end position="132"/>
    </location>
</feature>
<dbReference type="SUPFAM" id="SSF51230">
    <property type="entry name" value="Single hybrid motif"/>
    <property type="match status" value="1"/>
</dbReference>
<proteinExistence type="inferred from homology"/>
<dbReference type="InterPro" id="IPR006143">
    <property type="entry name" value="RND_pump_MFP"/>
</dbReference>
<dbReference type="AlphaFoldDB" id="A0A511UZH3"/>
<dbReference type="Gene3D" id="2.40.50.100">
    <property type="match status" value="1"/>
</dbReference>
<dbReference type="CDD" id="cd06849">
    <property type="entry name" value="lipoyl_domain"/>
    <property type="match status" value="1"/>
</dbReference>
<comment type="similarity">
    <text evidence="1">Belongs to the membrane fusion protein (MFP) (TC 8.A.1) family.</text>
</comment>
<accession>A0A511UZH3</accession>
<dbReference type="InterPro" id="IPR058637">
    <property type="entry name" value="YknX-like_C"/>
</dbReference>
<evidence type="ECO:0000259" key="4">
    <source>
        <dbReference type="Pfam" id="PF25989"/>
    </source>
</evidence>
<dbReference type="PROSITE" id="PS51257">
    <property type="entry name" value="PROKAR_LIPOPROTEIN"/>
    <property type="match status" value="1"/>
</dbReference>
<evidence type="ECO:0000313" key="5">
    <source>
        <dbReference type="EMBL" id="GEN32040.1"/>
    </source>
</evidence>
<dbReference type="NCBIfam" id="TIGR01730">
    <property type="entry name" value="RND_mfp"/>
    <property type="match status" value="1"/>
</dbReference>
<gene>
    <name evidence="5" type="ORF">CQU01_22780</name>
</gene>
<keyword evidence="2" id="KW-0732">Signal</keyword>
<dbReference type="Pfam" id="PF25989">
    <property type="entry name" value="YknX_C"/>
    <property type="match status" value="1"/>
</dbReference>
<dbReference type="OrthoDB" id="2456449at2"/>
<dbReference type="InterPro" id="IPR000089">
    <property type="entry name" value="Biotin_lipoyl"/>
</dbReference>
<dbReference type="Pfam" id="PF00364">
    <property type="entry name" value="Biotin_lipoyl"/>
    <property type="match status" value="1"/>
</dbReference>